<dbReference type="Proteomes" id="UP000030703">
    <property type="component" value="Unassembled WGS sequence"/>
</dbReference>
<dbReference type="AlphaFoldDB" id="X0BNJ9"/>
<keyword evidence="1" id="KW-0812">Transmembrane</keyword>
<proteinExistence type="predicted"/>
<name>X0BNJ9_FUSOX</name>
<reference evidence="2" key="2">
    <citation type="submission" date="2012-05" db="EMBL/GenBank/DDBJ databases">
        <title>Annotation of the Genome Sequence of Fusarium oxysporum f. sp. melonis 26406.</title>
        <authorList>
            <consortium name="The Broad Institute Genomics Platform"/>
            <person name="Ma L.-J."/>
            <person name="Corby-Kistler H."/>
            <person name="Broz K."/>
            <person name="Gale L.R."/>
            <person name="Jonkers W."/>
            <person name="O'Donnell K."/>
            <person name="Ploetz R."/>
            <person name="Steinberg C."/>
            <person name="Schwartz D.C."/>
            <person name="VanEtten H."/>
            <person name="Zhou S."/>
            <person name="Young S.K."/>
            <person name="Zeng Q."/>
            <person name="Gargeya S."/>
            <person name="Fitzgerald M."/>
            <person name="Abouelleil A."/>
            <person name="Alvarado L."/>
            <person name="Chapman S.B."/>
            <person name="Gainer-Dewar J."/>
            <person name="Goldberg J."/>
            <person name="Griggs A."/>
            <person name="Gujja S."/>
            <person name="Hansen M."/>
            <person name="Howarth C."/>
            <person name="Imamovic A."/>
            <person name="Ireland A."/>
            <person name="Larimer J."/>
            <person name="McCowan C."/>
            <person name="Murphy C."/>
            <person name="Pearson M."/>
            <person name="Poon T.W."/>
            <person name="Priest M."/>
            <person name="Roberts A."/>
            <person name="Saif S."/>
            <person name="Shea T."/>
            <person name="Sykes S."/>
            <person name="Wortman J."/>
            <person name="Nusbaum C."/>
            <person name="Birren B."/>
        </authorList>
    </citation>
    <scope>NUCLEOTIDE SEQUENCE</scope>
    <source>
        <strain evidence="2">26406</strain>
    </source>
</reference>
<dbReference type="EMBL" id="JH659329">
    <property type="protein sequence ID" value="EXK46516.1"/>
    <property type="molecule type" value="Genomic_DNA"/>
</dbReference>
<dbReference type="OrthoDB" id="4776075at2759"/>
<dbReference type="VEuPathDB" id="FungiDB:FOMG_00228"/>
<feature type="transmembrane region" description="Helical" evidence="1">
    <location>
        <begin position="12"/>
        <end position="33"/>
    </location>
</feature>
<sequence length="199" mass="22644">MGDRRQDHPQSLSASSTSLPYITNIFTLLLLYIPSTARPDLSIEAPWGLTSRQYVYTARLIVALKPHGACPLSTLYISWQQSRDSLVITDPTTNQPVSGLTMGERTESPFSFHCDLPQLREARTLQQRKLEKPTLVRLSIPVWTRRSRRRSPAIALDRHGLNSSYITHDVQRMSGHWFRSLSKCGPGRLVGEHQQLCFF</sequence>
<keyword evidence="1" id="KW-1133">Transmembrane helix</keyword>
<keyword evidence="1" id="KW-0472">Membrane</keyword>
<evidence type="ECO:0000256" key="1">
    <source>
        <dbReference type="SAM" id="Phobius"/>
    </source>
</evidence>
<accession>X0BNJ9</accession>
<gene>
    <name evidence="2" type="ORF">FOMG_00228</name>
</gene>
<reference evidence="2" key="1">
    <citation type="submission" date="2012-04" db="EMBL/GenBank/DDBJ databases">
        <title>The Genome Sequence of Fusarium oxysporum melonis.</title>
        <authorList>
            <consortium name="The Broad Institute Genome Sequencing Platform"/>
            <person name="Ma L.-J."/>
            <person name="Gale L.R."/>
            <person name="Schwartz D.C."/>
            <person name="Zhou S."/>
            <person name="Corby-Kistler H."/>
            <person name="Young S.K."/>
            <person name="Zeng Q."/>
            <person name="Gargeya S."/>
            <person name="Fitzgerald M."/>
            <person name="Haas B."/>
            <person name="Abouelleil A."/>
            <person name="Alvarado L."/>
            <person name="Arachchi H.M."/>
            <person name="Berlin A."/>
            <person name="Brown A."/>
            <person name="Chapman S.B."/>
            <person name="Chen Z."/>
            <person name="Dunbar C."/>
            <person name="Freedman E."/>
            <person name="Gearin G."/>
            <person name="Goldberg J."/>
            <person name="Griggs A."/>
            <person name="Gujja S."/>
            <person name="Heiman D."/>
            <person name="Howarth C."/>
            <person name="Larson L."/>
            <person name="Lui A."/>
            <person name="MacDonald P.J.P."/>
            <person name="Montmayeur A."/>
            <person name="Murphy C."/>
            <person name="Neiman D."/>
            <person name="Pearson M."/>
            <person name="Priest M."/>
            <person name="Roberts A."/>
            <person name="Saif S."/>
            <person name="Shea T."/>
            <person name="Shenoy N."/>
            <person name="Sisk P."/>
            <person name="Stolte C."/>
            <person name="Sykes S."/>
            <person name="Wortman J."/>
            <person name="Nusbaum C."/>
            <person name="Birren B."/>
        </authorList>
    </citation>
    <scope>NUCLEOTIDE SEQUENCE</scope>
    <source>
        <strain evidence="2">26406</strain>
    </source>
</reference>
<organism evidence="2">
    <name type="scientific">Fusarium oxysporum f. sp. melonis 26406</name>
    <dbReference type="NCBI Taxonomy" id="1089452"/>
    <lineage>
        <taxon>Eukaryota</taxon>
        <taxon>Fungi</taxon>
        <taxon>Dikarya</taxon>
        <taxon>Ascomycota</taxon>
        <taxon>Pezizomycotina</taxon>
        <taxon>Sordariomycetes</taxon>
        <taxon>Hypocreomycetidae</taxon>
        <taxon>Hypocreales</taxon>
        <taxon>Nectriaceae</taxon>
        <taxon>Fusarium</taxon>
        <taxon>Fusarium oxysporum species complex</taxon>
    </lineage>
</organism>
<evidence type="ECO:0000313" key="2">
    <source>
        <dbReference type="EMBL" id="EXK46516.1"/>
    </source>
</evidence>
<protein>
    <submittedName>
        <fullName evidence="2">Uncharacterized protein</fullName>
    </submittedName>
</protein>
<dbReference type="HOGENOM" id="CLU_1540110_0_0_1"/>